<protein>
    <submittedName>
        <fullName evidence="2">Uncharacterized protein</fullName>
    </submittedName>
</protein>
<feature type="compositionally biased region" description="Polar residues" evidence="1">
    <location>
        <begin position="1120"/>
        <end position="1134"/>
    </location>
</feature>
<feature type="compositionally biased region" description="Basic residues" evidence="1">
    <location>
        <begin position="1310"/>
        <end position="1321"/>
    </location>
</feature>
<dbReference type="OrthoDB" id="8070503at2759"/>
<evidence type="ECO:0000313" key="2">
    <source>
        <dbReference type="EMBL" id="JAC38556.1"/>
    </source>
</evidence>
<feature type="compositionally biased region" description="Low complexity" evidence="1">
    <location>
        <begin position="232"/>
        <end position="243"/>
    </location>
</feature>
<feature type="region of interest" description="Disordered" evidence="1">
    <location>
        <begin position="671"/>
        <end position="690"/>
    </location>
</feature>
<evidence type="ECO:0000256" key="1">
    <source>
        <dbReference type="SAM" id="MobiDB-lite"/>
    </source>
</evidence>
<feature type="region of interest" description="Disordered" evidence="1">
    <location>
        <begin position="754"/>
        <end position="829"/>
    </location>
</feature>
<feature type="compositionally biased region" description="Basic residues" evidence="1">
    <location>
        <begin position="160"/>
        <end position="173"/>
    </location>
</feature>
<feature type="compositionally biased region" description="Low complexity" evidence="1">
    <location>
        <begin position="361"/>
        <end position="371"/>
    </location>
</feature>
<feature type="region of interest" description="Disordered" evidence="1">
    <location>
        <begin position="305"/>
        <end position="412"/>
    </location>
</feature>
<feature type="region of interest" description="Disordered" evidence="1">
    <location>
        <begin position="1800"/>
        <end position="1846"/>
    </location>
</feature>
<feature type="compositionally biased region" description="Low complexity" evidence="1">
    <location>
        <begin position="341"/>
        <end position="351"/>
    </location>
</feature>
<feature type="region of interest" description="Disordered" evidence="1">
    <location>
        <begin position="232"/>
        <end position="262"/>
    </location>
</feature>
<feature type="compositionally biased region" description="Basic residues" evidence="1">
    <location>
        <begin position="762"/>
        <end position="775"/>
    </location>
</feature>
<feature type="compositionally biased region" description="Basic and acidic residues" evidence="1">
    <location>
        <begin position="396"/>
        <end position="409"/>
    </location>
</feature>
<feature type="region of interest" description="Disordered" evidence="1">
    <location>
        <begin position="987"/>
        <end position="1146"/>
    </location>
</feature>
<feature type="region of interest" description="Disordered" evidence="1">
    <location>
        <begin position="1298"/>
        <end position="1330"/>
    </location>
</feature>
<feature type="compositionally biased region" description="Basic and acidic residues" evidence="1">
    <location>
        <begin position="987"/>
        <end position="999"/>
    </location>
</feature>
<reference evidence="2" key="1">
    <citation type="journal article" date="2014" name="BMC Genomics">
        <title>Characterizing the developmental transcriptome of the oriental fruit fly, Bactrocera dorsalis (Diptera: Tephritidae) through comparative genomic analysis with Drosophila melanogaster utilizing modENCODE datasets.</title>
        <authorList>
            <person name="Geib S.M."/>
            <person name="Calla B."/>
            <person name="Hall B."/>
            <person name="Hou S."/>
            <person name="Manoukis N.C."/>
        </authorList>
    </citation>
    <scope>NUCLEOTIDE SEQUENCE</scope>
    <source>
        <strain evidence="2">Punador</strain>
    </source>
</reference>
<accession>A0A034V5J5</accession>
<dbReference type="EMBL" id="GAKP01020396">
    <property type="protein sequence ID" value="JAC38556.1"/>
    <property type="molecule type" value="Transcribed_RNA"/>
</dbReference>
<feature type="region of interest" description="Disordered" evidence="1">
    <location>
        <begin position="1207"/>
        <end position="1232"/>
    </location>
</feature>
<feature type="compositionally biased region" description="Basic and acidic residues" evidence="1">
    <location>
        <begin position="1017"/>
        <end position="1042"/>
    </location>
</feature>
<feature type="compositionally biased region" description="Polar residues" evidence="1">
    <location>
        <begin position="331"/>
        <end position="340"/>
    </location>
</feature>
<feature type="compositionally biased region" description="Basic and acidic residues" evidence="1">
    <location>
        <begin position="1722"/>
        <end position="1737"/>
    </location>
</feature>
<name>A0A034V5J5_BACDO</name>
<sequence>MSVNITVNGKFRACNKPSILDDPVRVKKQLEGELRKQRLLEVREESKKLARKIRNDVAAEKDRQLRNLEAIKAQELECWRQHVLDQKNNEYRQAIFQIGTAHNAAKIENEAMAERQAAKEQERIQFKKKTNERIGAKPKQNVKKILQTAGTQTPNVLMKDKKKKTPKKRRRKICPKDHTSTCHCTSAESESDDDDSQHSDEYDAEMLSDSNKSETTKSVTICPCPKVIKCPCTSSSSSSLLSSTCTDEEEQEKRSDVKNKNSALSKNPAVIVDIDVDSNDSISITAGEIKDKYAQSNRQFHHIVRNSSPEKPIRAQQKGKAAATTAKPRFTQVSQILNAKSATSVSPTRSRSPPKPPPPSLAATTASTTVKSPHKSSTSGRIQITLSGNTVTMDSCKSDKEKDARENSRNRVQSYDYNNKYTRDYAQPTEGLVHEPTFRERNGPCAVAQAEMERELALQRDEERKRMSARSDERGRKALEREQARRDCAELTERLDALTQEYPQLLNPTDVRIQNHQLYISREARIEQKRNAAVEDLFLHPAIITCPEINKQHIRIGSAQEGVTSARTVGDSLNLASPHDQINSSSDSRCSILLGYVDDQKKKIRNDLLKCADGQPNQNKQKAERLKKLLLRIDELRKALCEELDKNGSGDSMQQVINDVSDVRRERERMLNKDVPQENGRQSPLGKHLNDVEQKEALLEQKLRELCKMQKPQGSQVSTDKVLGKQAENLVKKSDGKECRVQTTGNKPLEIIIKLKTESSRRGKQKVKKPTKSPRKVSTLIDTPTRRLGVKRSASNVREKPQQQQKVSTNDKHGAINRQNSYDSNSTSYRSLPSRIANDVDALVDQLELGEGADIHDATNIPATAVAVEAQTTTQPAKSTQRPARLNPLIAHYVQRLLGMSRNSVLGLGVSSSDIETPSSSIMNVSSNRVSATVNLADSQERIQRVQRFIEENRSFISELEDTLRTQSDVTLETSIRMFEEIWQQRLRKEQHSGGEKAMKQPQARQRKEIAPSAADARVRAPRAQEAKVTRKADKSSTDTHTRAVMANAPPSVSQQQRASVEHTRVPTAIQAKQAQGQDKQAQGQAKQVQGQAKQAQGQDKQMQGQQPRQAAQNGGKTARISTERTATNASADSQPKRDISVDTEERRAEEQIARYEQLTENCTQRIAELTELIQKVRTEKKRLMEVTLSSVSEGRNSTEYIELPDGTRRRSNASVDRNTSISSGSSADASVRHALTTQPTTSIDYTPPDILEQQTAATSAEGLSALDSAAPLEKHKPTGMSHDSGISISRPLTAQDVEPLSQASSTTHPSHHGGGGRKARPPPTLQRYSPNFAEDDVVHELSTIIEVDTPATSRVNATTVSAAAAAAEASRSRPLQPQPFPTFEEYAREMNLDVTQLDADTSQRINQEFETLIAQLCNAQSGAVPDYREFPSLSAYLRNLSVPQDGAEQSQSPETIDDLVSCLRIANLSIKPFPTRQEYLRQLATNSQSGEFLDSASLENISDARTNSNTETESESINIEEELRRRQLLQHSFRTAKTKEQIFSSTVRDAGENARTSHARVFAAESGIEKLSSTSENGSSEFERQLFSLGMKWPATMRARTKEAKAVGNSNSSSSPERVAPTAGATAQRNSPRKDVNNAALKSPQRSPDSTLRDVSAKRVETVKISATKEVQFERSVDERSPTHSPTREAAKQKLRHSPERLEVNTNKDTSHQKQRSISPTHDRSTKDTAGHDASRKNKSSQPRSSDCEFLSDFGRPLNLRDFLTKELLKHASSSSTSSTPTDESLRSAFLQSIIETMTPRTNNGGSNQLDRQKTSTPVTHSASSNAQSSGDQSVSSATNTQSQLFSGESCISSVRFFERSITRTYPRNSPTGDGQKKATEEQTNDNNASQK</sequence>
<organism evidence="2">
    <name type="scientific">Bactrocera dorsalis</name>
    <name type="common">Oriental fruit fly</name>
    <name type="synonym">Dacus dorsalis</name>
    <dbReference type="NCBI Taxonomy" id="27457"/>
    <lineage>
        <taxon>Eukaryota</taxon>
        <taxon>Metazoa</taxon>
        <taxon>Ecdysozoa</taxon>
        <taxon>Arthropoda</taxon>
        <taxon>Hexapoda</taxon>
        <taxon>Insecta</taxon>
        <taxon>Pterygota</taxon>
        <taxon>Neoptera</taxon>
        <taxon>Endopterygota</taxon>
        <taxon>Diptera</taxon>
        <taxon>Brachycera</taxon>
        <taxon>Muscomorpha</taxon>
        <taxon>Tephritoidea</taxon>
        <taxon>Tephritidae</taxon>
        <taxon>Bactrocera</taxon>
        <taxon>Bactrocera</taxon>
    </lineage>
</organism>
<feature type="compositionally biased region" description="Polar residues" evidence="1">
    <location>
        <begin position="375"/>
        <end position="395"/>
    </location>
</feature>
<feature type="compositionally biased region" description="Low complexity" evidence="1">
    <location>
        <begin position="1071"/>
        <end position="1116"/>
    </location>
</feature>
<feature type="compositionally biased region" description="Low complexity" evidence="1">
    <location>
        <begin position="1221"/>
        <end position="1230"/>
    </location>
</feature>
<feature type="region of interest" description="Disordered" evidence="1">
    <location>
        <begin position="1674"/>
        <end position="1750"/>
    </location>
</feature>
<feature type="compositionally biased region" description="Polar residues" evidence="1">
    <location>
        <begin position="817"/>
        <end position="829"/>
    </location>
</feature>
<feature type="region of interest" description="Disordered" evidence="1">
    <location>
        <begin position="1602"/>
        <end position="1658"/>
    </location>
</feature>
<feature type="region of interest" description="Disordered" evidence="1">
    <location>
        <begin position="147"/>
        <end position="212"/>
    </location>
</feature>
<feature type="compositionally biased region" description="Polar residues" evidence="1">
    <location>
        <begin position="1864"/>
        <end position="1874"/>
    </location>
</feature>
<feature type="compositionally biased region" description="Basic and acidic residues" evidence="1">
    <location>
        <begin position="1135"/>
        <end position="1146"/>
    </location>
</feature>
<proteinExistence type="predicted"/>
<feature type="compositionally biased region" description="Basic and acidic residues" evidence="1">
    <location>
        <begin position="1674"/>
        <end position="1704"/>
    </location>
</feature>
<feature type="compositionally biased region" description="Low complexity" evidence="1">
    <location>
        <begin position="315"/>
        <end position="327"/>
    </location>
</feature>
<feature type="region of interest" description="Disordered" evidence="1">
    <location>
        <begin position="458"/>
        <end position="485"/>
    </location>
</feature>
<feature type="region of interest" description="Disordered" evidence="1">
    <location>
        <begin position="1863"/>
        <end position="1893"/>
    </location>
</feature>